<keyword evidence="3" id="KW-0732">Signal</keyword>
<comment type="subcellular location">
    <subcellularLocation>
        <location evidence="1">Periplasm</location>
    </subcellularLocation>
</comment>
<protein>
    <submittedName>
        <fullName evidence="4">ABC-type taurine transport system, periplasmic component</fullName>
    </submittedName>
</protein>
<gene>
    <name evidence="4" type="ORF">NCTC10821_05393</name>
</gene>
<organism evidence="4 5">
    <name type="scientific">Mycolicibacterium tokaiense</name>
    <dbReference type="NCBI Taxonomy" id="39695"/>
    <lineage>
        <taxon>Bacteria</taxon>
        <taxon>Bacillati</taxon>
        <taxon>Actinomycetota</taxon>
        <taxon>Actinomycetes</taxon>
        <taxon>Mycobacteriales</taxon>
        <taxon>Mycobacteriaceae</taxon>
        <taxon>Mycolicibacterium</taxon>
    </lineage>
</organism>
<dbReference type="Proteomes" id="UP000254978">
    <property type="component" value="Unassembled WGS sequence"/>
</dbReference>
<dbReference type="Gene3D" id="3.40.190.10">
    <property type="entry name" value="Periplasmic binding protein-like II"/>
    <property type="match status" value="2"/>
</dbReference>
<evidence type="ECO:0000256" key="3">
    <source>
        <dbReference type="ARBA" id="ARBA00022729"/>
    </source>
</evidence>
<dbReference type="PANTHER" id="PTHR30024">
    <property type="entry name" value="ALIPHATIC SULFONATES-BINDING PROTEIN-RELATED"/>
    <property type="match status" value="1"/>
</dbReference>
<comment type="similarity">
    <text evidence="2">Belongs to the bacterial solute-binding protein SsuA/TauA family.</text>
</comment>
<evidence type="ECO:0000313" key="4">
    <source>
        <dbReference type="EMBL" id="STZ61832.1"/>
    </source>
</evidence>
<dbReference type="PANTHER" id="PTHR30024:SF47">
    <property type="entry name" value="TAURINE-BINDING PERIPLASMIC PROTEIN"/>
    <property type="match status" value="1"/>
</dbReference>
<accession>A0A378TM13</accession>
<proteinExistence type="inferred from homology"/>
<evidence type="ECO:0000256" key="1">
    <source>
        <dbReference type="ARBA" id="ARBA00004418"/>
    </source>
</evidence>
<evidence type="ECO:0000313" key="5">
    <source>
        <dbReference type="Proteomes" id="UP000254978"/>
    </source>
</evidence>
<dbReference type="SUPFAM" id="SSF53850">
    <property type="entry name" value="Periplasmic binding protein-like II"/>
    <property type="match status" value="1"/>
</dbReference>
<dbReference type="GO" id="GO:0042597">
    <property type="term" value="C:periplasmic space"/>
    <property type="evidence" value="ECO:0007669"/>
    <property type="project" value="UniProtKB-SubCell"/>
</dbReference>
<evidence type="ECO:0000256" key="2">
    <source>
        <dbReference type="ARBA" id="ARBA00010742"/>
    </source>
</evidence>
<reference evidence="4 5" key="1">
    <citation type="submission" date="2018-06" db="EMBL/GenBank/DDBJ databases">
        <authorList>
            <consortium name="Pathogen Informatics"/>
            <person name="Doyle S."/>
        </authorList>
    </citation>
    <scope>NUCLEOTIDE SEQUENCE [LARGE SCALE GENOMIC DNA]</scope>
    <source>
        <strain evidence="4 5">NCTC10821</strain>
    </source>
</reference>
<dbReference type="RefSeq" id="WP_174904657.1">
    <property type="nucleotide sequence ID" value="NZ_AP022600.1"/>
</dbReference>
<dbReference type="EMBL" id="UGQT01000001">
    <property type="protein sequence ID" value="STZ61832.1"/>
    <property type="molecule type" value="Genomic_DNA"/>
</dbReference>
<keyword evidence="5" id="KW-1185">Reference proteome</keyword>
<sequence>MSNTCCHGRRATTFFAAGMAGVLALSACGSGSDQPAEETTADSLRVALSAQTQPSLVPLVYGVDNFGGDVGLDISVDNNVTIFDSHATAAQTVLGGQAQVMGSSISSILAAREQGEDFKIFCPYVSMDDFVLTGANGVTTVAQLFDPSTRVAIDSPGGAGAIILNALLMGVGEDRGIRDIPTQQIIESSSLRTAAWAAGDVDSTVIHEDQYESAAPNVNEPVRIATLYENVDTFIKEAQAADAAWLEQNRELAAKYCATTLKAMKALKADFPTFQSAVNEYVEEPPSEEELRVLFGLIEQYPFWTDDGGLSDDSMAFMIDVATASGVLTEPMNASDVVDRETLERAVEIANEPAAQ</sequence>
<dbReference type="AlphaFoldDB" id="A0A378TM13"/>
<name>A0A378TM13_9MYCO</name>